<dbReference type="Gene3D" id="2.170.130.10">
    <property type="entry name" value="TonB-dependent receptor, plug domain"/>
    <property type="match status" value="1"/>
</dbReference>
<dbReference type="Proteomes" id="UP000501128">
    <property type="component" value="Chromosome"/>
</dbReference>
<accession>A0A7L5DMY8</accession>
<feature type="compositionally biased region" description="Gly residues" evidence="8">
    <location>
        <begin position="888"/>
        <end position="906"/>
    </location>
</feature>
<evidence type="ECO:0000256" key="8">
    <source>
        <dbReference type="SAM" id="MobiDB-lite"/>
    </source>
</evidence>
<evidence type="ECO:0000256" key="1">
    <source>
        <dbReference type="ARBA" id="ARBA00004571"/>
    </source>
</evidence>
<keyword evidence="9" id="KW-0732">Signal</keyword>
<comment type="subcellular location">
    <subcellularLocation>
        <location evidence="1 7">Cell outer membrane</location>
        <topology evidence="1 7">Multi-pass membrane protein</topology>
    </subcellularLocation>
</comment>
<feature type="domain" description="Outer membrane protein beta-barrel" evidence="10">
    <location>
        <begin position="435"/>
        <end position="857"/>
    </location>
</feature>
<gene>
    <name evidence="11" type="ORF">HH216_16530</name>
</gene>
<protein>
    <submittedName>
        <fullName evidence="11">TonB-dependent receptor</fullName>
    </submittedName>
</protein>
<dbReference type="PROSITE" id="PS52016">
    <property type="entry name" value="TONB_DEPENDENT_REC_3"/>
    <property type="match status" value="1"/>
</dbReference>
<evidence type="ECO:0000256" key="4">
    <source>
        <dbReference type="ARBA" id="ARBA00022692"/>
    </source>
</evidence>
<keyword evidence="5 7" id="KW-0472">Membrane</keyword>
<feature type="compositionally biased region" description="Basic and acidic residues" evidence="8">
    <location>
        <begin position="875"/>
        <end position="886"/>
    </location>
</feature>
<dbReference type="InterPro" id="IPR037066">
    <property type="entry name" value="Plug_dom_sf"/>
</dbReference>
<keyword evidence="12" id="KW-1185">Reference proteome</keyword>
<dbReference type="InterPro" id="IPR036942">
    <property type="entry name" value="Beta-barrel_TonB_sf"/>
</dbReference>
<feature type="signal peptide" evidence="9">
    <location>
        <begin position="1"/>
        <end position="22"/>
    </location>
</feature>
<evidence type="ECO:0000256" key="5">
    <source>
        <dbReference type="ARBA" id="ARBA00023136"/>
    </source>
</evidence>
<dbReference type="RefSeq" id="WP_169551805.1">
    <property type="nucleotide sequence ID" value="NZ_CP051677.1"/>
</dbReference>
<dbReference type="Pfam" id="PF14905">
    <property type="entry name" value="OMP_b-brl_3"/>
    <property type="match status" value="1"/>
</dbReference>
<comment type="similarity">
    <text evidence="7">Belongs to the TonB-dependent receptor family.</text>
</comment>
<evidence type="ECO:0000259" key="10">
    <source>
        <dbReference type="Pfam" id="PF14905"/>
    </source>
</evidence>
<evidence type="ECO:0000313" key="12">
    <source>
        <dbReference type="Proteomes" id="UP000501128"/>
    </source>
</evidence>
<dbReference type="AlphaFoldDB" id="A0A7L5DMY8"/>
<dbReference type="GO" id="GO:0009279">
    <property type="term" value="C:cell outer membrane"/>
    <property type="evidence" value="ECO:0007669"/>
    <property type="project" value="UniProtKB-SubCell"/>
</dbReference>
<evidence type="ECO:0000256" key="9">
    <source>
        <dbReference type="SAM" id="SignalP"/>
    </source>
</evidence>
<dbReference type="PANTHER" id="PTHR40980:SF4">
    <property type="entry name" value="TONB-DEPENDENT RECEPTOR-LIKE BETA-BARREL DOMAIN-CONTAINING PROTEIN"/>
    <property type="match status" value="1"/>
</dbReference>
<dbReference type="SUPFAM" id="SSF56935">
    <property type="entry name" value="Porins"/>
    <property type="match status" value="1"/>
</dbReference>
<keyword evidence="2 7" id="KW-0813">Transport</keyword>
<organism evidence="11 12">
    <name type="scientific">Spirosoma rhododendri</name>
    <dbReference type="NCBI Taxonomy" id="2728024"/>
    <lineage>
        <taxon>Bacteria</taxon>
        <taxon>Pseudomonadati</taxon>
        <taxon>Bacteroidota</taxon>
        <taxon>Cytophagia</taxon>
        <taxon>Cytophagales</taxon>
        <taxon>Cytophagaceae</taxon>
        <taxon>Spirosoma</taxon>
    </lineage>
</organism>
<dbReference type="Pfam" id="PF13620">
    <property type="entry name" value="CarboxypepD_reg"/>
    <property type="match status" value="1"/>
</dbReference>
<dbReference type="SUPFAM" id="SSF49452">
    <property type="entry name" value="Starch-binding domain-like"/>
    <property type="match status" value="1"/>
</dbReference>
<evidence type="ECO:0000256" key="3">
    <source>
        <dbReference type="ARBA" id="ARBA00022452"/>
    </source>
</evidence>
<dbReference type="PANTHER" id="PTHR40980">
    <property type="entry name" value="PLUG DOMAIN-CONTAINING PROTEIN"/>
    <property type="match status" value="1"/>
</dbReference>
<dbReference type="InterPro" id="IPR039426">
    <property type="entry name" value="TonB-dep_rcpt-like"/>
</dbReference>
<keyword evidence="3 7" id="KW-1134">Transmembrane beta strand</keyword>
<dbReference type="EMBL" id="CP051677">
    <property type="protein sequence ID" value="QJD79844.1"/>
    <property type="molecule type" value="Genomic_DNA"/>
</dbReference>
<proteinExistence type="inferred from homology"/>
<dbReference type="Gene3D" id="2.40.170.20">
    <property type="entry name" value="TonB-dependent receptor, beta-barrel domain"/>
    <property type="match status" value="1"/>
</dbReference>
<dbReference type="KEGG" id="srho:HH216_16530"/>
<reference evidence="11 12" key="1">
    <citation type="submission" date="2020-04" db="EMBL/GenBank/DDBJ databases">
        <title>Genome sequencing of novel species.</title>
        <authorList>
            <person name="Heo J."/>
            <person name="Kim S.-J."/>
            <person name="Kim J.-S."/>
            <person name="Hong S.-B."/>
            <person name="Kwon S.-W."/>
        </authorList>
    </citation>
    <scope>NUCLEOTIDE SEQUENCE [LARGE SCALE GENOMIC DNA]</scope>
    <source>
        <strain evidence="11 12">CJU-R4</strain>
    </source>
</reference>
<feature type="region of interest" description="Disordered" evidence="8">
    <location>
        <begin position="862"/>
        <end position="914"/>
    </location>
</feature>
<dbReference type="InterPro" id="IPR041700">
    <property type="entry name" value="OMP_b-brl_3"/>
</dbReference>
<dbReference type="InterPro" id="IPR013784">
    <property type="entry name" value="Carb-bd-like_fold"/>
</dbReference>
<evidence type="ECO:0000256" key="7">
    <source>
        <dbReference type="PROSITE-ProRule" id="PRU01360"/>
    </source>
</evidence>
<evidence type="ECO:0000256" key="6">
    <source>
        <dbReference type="ARBA" id="ARBA00023237"/>
    </source>
</evidence>
<keyword evidence="4 7" id="KW-0812">Transmembrane</keyword>
<feature type="chain" id="PRO_5029678954" evidence="9">
    <location>
        <begin position="23"/>
        <end position="914"/>
    </location>
</feature>
<evidence type="ECO:0000256" key="2">
    <source>
        <dbReference type="ARBA" id="ARBA00022448"/>
    </source>
</evidence>
<dbReference type="Gene3D" id="2.60.40.1120">
    <property type="entry name" value="Carboxypeptidase-like, regulatory domain"/>
    <property type="match status" value="1"/>
</dbReference>
<evidence type="ECO:0000313" key="11">
    <source>
        <dbReference type="EMBL" id="QJD79844.1"/>
    </source>
</evidence>
<dbReference type="GO" id="GO:0030246">
    <property type="term" value="F:carbohydrate binding"/>
    <property type="evidence" value="ECO:0007669"/>
    <property type="project" value="InterPro"/>
</dbReference>
<name>A0A7L5DMY8_9BACT</name>
<keyword evidence="6 7" id="KW-0998">Cell outer membrane</keyword>
<feature type="region of interest" description="Disordered" evidence="8">
    <location>
        <begin position="26"/>
        <end position="69"/>
    </location>
</feature>
<keyword evidence="11" id="KW-0675">Receptor</keyword>
<sequence length="914" mass="98877">MKNPLFTLLIVSSTLCATATLAQYPGSNPAGRPAGTRPGGANPGGAPSDSLPAGRPAPAGPTQEAAPRGNAKVTGVLIDSVSNKPVEFATVALLSPPSTKPIDGTTTDDKGRFTITKLAPGRYRLQLSFIGYRDRFTAPFTVDRGGTADLGSLKLSPDTRTLAEVNVVGQAAQIEEKVDRLIYNADRDITAKGGDASDILRKVPMLSVDMDGNVTLRGSSNIRVLINNKPSTIVASSVADALKQIPADQIKTVEVITSPSAKYDAEGSGGIINIVLKKNNLQGTTLNIDGGVGNRGTNLSLNGNLRTGKMGFSIGGFGRAEYNVRGSFLNDQTTRNYNLATNTFSDPTRTLQSANTLSQRLFGNYQLGWDWDIDKTSSITASLRYGARNGIQNQYNLLTETYQPNGYFPTRSDRNVETKDLSGTVDANITYTKTYKPQKELSVLALFSRNNRTNNFVADILSNTDFQTITSRQRNDNLSYNQESNLQVDYQTPIKDNQLFEIGAKGVFRDVNSQYQYFIATGADGGYQVDGTRPDNTLIYTQNIAASYLSYTYTSKTKYTIKAGMRYEYTFVNARFSREASNTADSIPNYGTLVPSINISKALKGGKIIKLAYNRRIQRPGIQFLNPNLNTSNPTNITQGNPYLSPEFTDNIEFGTSTNIKGLYVNATLFARRTTGEITAVREVTAVTGQTFGDVVNPVFQQAIKTTYQNIGYQDAYGLNLFLNGTLFSKLQIGGGVDFYHVSLTNNSASPIYNATNSGWVLGGRANASLSLPNGFAFQIFAGGRGRQVQLQGYQGGMYFYSIGARKEFNDKKSSIGLAAENIFNHPFTQRTELSSPILTQNSSNNFYNAGVRLTFSHRLGKMSVDGGNRRRRRGNGDDSDQKEGEGEQGGGQQGGAPQGGNGGGAPRAPRSGK</sequence>